<evidence type="ECO:0000313" key="1">
    <source>
        <dbReference type="EMBL" id="KAI9276919.1"/>
    </source>
</evidence>
<reference evidence="1" key="1">
    <citation type="journal article" date="2022" name="IScience">
        <title>Evolution of zygomycete secretomes and the origins of terrestrial fungal ecologies.</title>
        <authorList>
            <person name="Chang Y."/>
            <person name="Wang Y."/>
            <person name="Mondo S."/>
            <person name="Ahrendt S."/>
            <person name="Andreopoulos W."/>
            <person name="Barry K."/>
            <person name="Beard J."/>
            <person name="Benny G.L."/>
            <person name="Blankenship S."/>
            <person name="Bonito G."/>
            <person name="Cuomo C."/>
            <person name="Desiro A."/>
            <person name="Gervers K.A."/>
            <person name="Hundley H."/>
            <person name="Kuo A."/>
            <person name="LaButti K."/>
            <person name="Lang B.F."/>
            <person name="Lipzen A."/>
            <person name="O'Donnell K."/>
            <person name="Pangilinan J."/>
            <person name="Reynolds N."/>
            <person name="Sandor L."/>
            <person name="Smith M.E."/>
            <person name="Tsang A."/>
            <person name="Grigoriev I.V."/>
            <person name="Stajich J.E."/>
            <person name="Spatafora J.W."/>
        </authorList>
    </citation>
    <scope>NUCLEOTIDE SEQUENCE</scope>
    <source>
        <strain evidence="1">RSA 2281</strain>
    </source>
</reference>
<dbReference type="GO" id="GO:0031146">
    <property type="term" value="P:SCF-dependent proteasomal ubiquitin-dependent protein catabolic process"/>
    <property type="evidence" value="ECO:0007669"/>
    <property type="project" value="TreeGrafter"/>
</dbReference>
<reference evidence="1" key="2">
    <citation type="submission" date="2023-02" db="EMBL/GenBank/DDBJ databases">
        <authorList>
            <consortium name="DOE Joint Genome Institute"/>
            <person name="Mondo S.J."/>
            <person name="Chang Y."/>
            <person name="Wang Y."/>
            <person name="Ahrendt S."/>
            <person name="Andreopoulos W."/>
            <person name="Barry K."/>
            <person name="Beard J."/>
            <person name="Benny G.L."/>
            <person name="Blankenship S."/>
            <person name="Bonito G."/>
            <person name="Cuomo C."/>
            <person name="Desiro A."/>
            <person name="Gervers K.A."/>
            <person name="Hundley H."/>
            <person name="Kuo A."/>
            <person name="LaButti K."/>
            <person name="Lang B.F."/>
            <person name="Lipzen A."/>
            <person name="O'Donnell K."/>
            <person name="Pangilinan J."/>
            <person name="Reynolds N."/>
            <person name="Sandor L."/>
            <person name="Smith M.W."/>
            <person name="Tsang A."/>
            <person name="Grigoriev I.V."/>
            <person name="Stajich J.E."/>
            <person name="Spatafora J.W."/>
        </authorList>
    </citation>
    <scope>NUCLEOTIDE SEQUENCE</scope>
    <source>
        <strain evidence="1">RSA 2281</strain>
    </source>
</reference>
<sequence>MVVAFWQTRYTLTMLNLDFSDRINVLGLADIIFTCINLAKLSFTTTLPLVSFIGNFSTIKQHDALIDLKINAKRITGQDIELMLKRCHKLRRLIMHTCDTSVFDAIHKYTPRLEILGYNPDRTVPELEDNRKGKEGGLRMLYTNNGKTSVRAASILPVIYKSQATLETLNAILSSANILQLHELYTTYPDFELSSIKHMTFWGKSGIQQFLLRSIRNTTTLTKLHAINVHDVEGFVNGIFHLSSISRFSLSYTKDMVGHPSLARLLQKYATKSEESSSTPASSLTFLRFRYCTPILDDLLLIVASIKTLQELDLRGLTNISTDGINIMINKFSEHRHQQLKKVELYDMDCIRDSTLVALGQLKNLTYLHIKDLKNVSDEGISAIVETVEEGYLDLDHLCVERCPKVTQASINHAKQKINVVKYNK</sequence>
<accession>A0AAD5PJ63</accession>
<keyword evidence="2" id="KW-1185">Reference proteome</keyword>
<dbReference type="Gene3D" id="3.80.10.10">
    <property type="entry name" value="Ribonuclease Inhibitor"/>
    <property type="match status" value="1"/>
</dbReference>
<dbReference type="SMART" id="SM00367">
    <property type="entry name" value="LRR_CC"/>
    <property type="match status" value="4"/>
</dbReference>
<evidence type="ECO:0000313" key="2">
    <source>
        <dbReference type="Proteomes" id="UP001209540"/>
    </source>
</evidence>
<dbReference type="Proteomes" id="UP001209540">
    <property type="component" value="Unassembled WGS sequence"/>
</dbReference>
<dbReference type="InterPro" id="IPR032675">
    <property type="entry name" value="LRR_dom_sf"/>
</dbReference>
<dbReference type="PANTHER" id="PTHR13318">
    <property type="entry name" value="PARTNER OF PAIRED, ISOFORM B-RELATED"/>
    <property type="match status" value="1"/>
</dbReference>
<dbReference type="GO" id="GO:0019005">
    <property type="term" value="C:SCF ubiquitin ligase complex"/>
    <property type="evidence" value="ECO:0007669"/>
    <property type="project" value="TreeGrafter"/>
</dbReference>
<evidence type="ECO:0008006" key="3">
    <source>
        <dbReference type="Google" id="ProtNLM"/>
    </source>
</evidence>
<protein>
    <recommendedName>
        <fullName evidence="3">RNI-like protein</fullName>
    </recommendedName>
</protein>
<dbReference type="EMBL" id="JAIXMP010000002">
    <property type="protein sequence ID" value="KAI9276919.1"/>
    <property type="molecule type" value="Genomic_DNA"/>
</dbReference>
<organism evidence="1 2">
    <name type="scientific">Phascolomyces articulosus</name>
    <dbReference type="NCBI Taxonomy" id="60185"/>
    <lineage>
        <taxon>Eukaryota</taxon>
        <taxon>Fungi</taxon>
        <taxon>Fungi incertae sedis</taxon>
        <taxon>Mucoromycota</taxon>
        <taxon>Mucoromycotina</taxon>
        <taxon>Mucoromycetes</taxon>
        <taxon>Mucorales</taxon>
        <taxon>Lichtheimiaceae</taxon>
        <taxon>Phascolomyces</taxon>
    </lineage>
</organism>
<comment type="caution">
    <text evidence="1">The sequence shown here is derived from an EMBL/GenBank/DDBJ whole genome shotgun (WGS) entry which is preliminary data.</text>
</comment>
<proteinExistence type="predicted"/>
<dbReference type="InterPro" id="IPR006553">
    <property type="entry name" value="Leu-rich_rpt_Cys-con_subtyp"/>
</dbReference>
<dbReference type="SUPFAM" id="SSF52047">
    <property type="entry name" value="RNI-like"/>
    <property type="match status" value="1"/>
</dbReference>
<dbReference type="AlphaFoldDB" id="A0AAD5PJ63"/>
<name>A0AAD5PJ63_9FUNG</name>
<gene>
    <name evidence="1" type="ORF">BDA99DRAFT_121323</name>
</gene>